<keyword evidence="2" id="KW-1185">Reference proteome</keyword>
<dbReference type="EMBL" id="JACGCI010000039">
    <property type="protein sequence ID" value="KAF6753552.1"/>
    <property type="molecule type" value="Genomic_DNA"/>
</dbReference>
<name>A0A8H6HWF6_9AGAR</name>
<evidence type="ECO:0000313" key="1">
    <source>
        <dbReference type="EMBL" id="KAF6753552.1"/>
    </source>
</evidence>
<dbReference type="Proteomes" id="UP000521943">
    <property type="component" value="Unassembled WGS sequence"/>
</dbReference>
<organism evidence="1 2">
    <name type="scientific">Ephemerocybe angulata</name>
    <dbReference type="NCBI Taxonomy" id="980116"/>
    <lineage>
        <taxon>Eukaryota</taxon>
        <taxon>Fungi</taxon>
        <taxon>Dikarya</taxon>
        <taxon>Basidiomycota</taxon>
        <taxon>Agaricomycotina</taxon>
        <taxon>Agaricomycetes</taxon>
        <taxon>Agaricomycetidae</taxon>
        <taxon>Agaricales</taxon>
        <taxon>Agaricineae</taxon>
        <taxon>Psathyrellaceae</taxon>
        <taxon>Ephemerocybe</taxon>
    </lineage>
</organism>
<sequence>MANLSFDFTIPHTGLFVYVSPWNNQSWSPFFVELDRATLQFKTSLEECVRKAKHASLLAFGRLRHHVRGIGSMRNIKRVEGEKLPLLISEKVLSRILTNAIFIDRRTNFFISSTGPEEVCDIPRTVAPTLGILFEHAMTTEASLLPVPFPKNSPVTGARTGQQAGTIGMPMPPLPRVWLRRMYDAINGLSQLSNLRLLVLLDSHRKGNATLRVDGVRIRRFATSPSSTILLENVKASTAKECVVVYLNAAGNQNVPQKREKPVFRKEEQACEMCSPSRETGPGMPKPPCSFYGNETVRYWHPPVIQAGQDHGVLAYAPPLTDRQRGRPTDRRMTFFFFSLLGYGE</sequence>
<evidence type="ECO:0000313" key="2">
    <source>
        <dbReference type="Proteomes" id="UP000521943"/>
    </source>
</evidence>
<comment type="caution">
    <text evidence="1">The sequence shown here is derived from an EMBL/GenBank/DDBJ whole genome shotgun (WGS) entry which is preliminary data.</text>
</comment>
<reference evidence="1 2" key="1">
    <citation type="submission" date="2020-07" db="EMBL/GenBank/DDBJ databases">
        <title>Comparative genomics of pyrophilous fungi reveals a link between fire events and developmental genes.</title>
        <authorList>
            <consortium name="DOE Joint Genome Institute"/>
            <person name="Steindorff A.S."/>
            <person name="Carver A."/>
            <person name="Calhoun S."/>
            <person name="Stillman K."/>
            <person name="Liu H."/>
            <person name="Lipzen A."/>
            <person name="Pangilinan J."/>
            <person name="Labutti K."/>
            <person name="Bruns T.D."/>
            <person name="Grigoriev I.V."/>
        </authorList>
    </citation>
    <scope>NUCLEOTIDE SEQUENCE [LARGE SCALE GENOMIC DNA]</scope>
    <source>
        <strain evidence="1 2">CBS 144469</strain>
    </source>
</reference>
<gene>
    <name evidence="1" type="ORF">DFP72DRAFT_1046654</name>
</gene>
<proteinExistence type="predicted"/>
<accession>A0A8H6HWF6</accession>
<dbReference type="AlphaFoldDB" id="A0A8H6HWF6"/>
<protein>
    <submittedName>
        <fullName evidence="1">Uncharacterized protein</fullName>
    </submittedName>
</protein>